<dbReference type="Gene3D" id="2.130.10.10">
    <property type="entry name" value="YVTN repeat-like/Quinoprotein amine dehydrogenase"/>
    <property type="match status" value="1"/>
</dbReference>
<dbReference type="SMART" id="SM00320">
    <property type="entry name" value="WD40"/>
    <property type="match status" value="6"/>
</dbReference>
<evidence type="ECO:0000256" key="6">
    <source>
        <dbReference type="PROSITE-ProRule" id="PRU00221"/>
    </source>
</evidence>
<dbReference type="PANTHER" id="PTHR22850">
    <property type="entry name" value="WD40 REPEAT FAMILY"/>
    <property type="match status" value="1"/>
</dbReference>
<evidence type="ECO:0000256" key="4">
    <source>
        <dbReference type="ARBA" id="ARBA00022853"/>
    </source>
</evidence>
<dbReference type="Pfam" id="PF12265">
    <property type="entry name" value="CAF1C_H4-bd"/>
    <property type="match status" value="1"/>
</dbReference>
<feature type="repeat" description="WD" evidence="6">
    <location>
        <begin position="263"/>
        <end position="299"/>
    </location>
</feature>
<evidence type="ECO:0000313" key="9">
    <source>
        <dbReference type="Proteomes" id="UP000612746"/>
    </source>
</evidence>
<dbReference type="SUPFAM" id="SSF50978">
    <property type="entry name" value="WD40 repeat-like"/>
    <property type="match status" value="1"/>
</dbReference>
<dbReference type="PRINTS" id="PR00320">
    <property type="entry name" value="GPROTEINBRPT"/>
</dbReference>
<dbReference type="InterPro" id="IPR015943">
    <property type="entry name" value="WD40/YVTN_repeat-like_dom_sf"/>
</dbReference>
<evidence type="ECO:0000313" key="8">
    <source>
        <dbReference type="EMBL" id="KAG2180419.1"/>
    </source>
</evidence>
<dbReference type="InterPro" id="IPR022052">
    <property type="entry name" value="Histone-bd_RBBP4-like_N"/>
</dbReference>
<name>A0A8H7PTR5_9FUNG</name>
<dbReference type="OrthoDB" id="427795at2759"/>
<dbReference type="Pfam" id="PF00400">
    <property type="entry name" value="WD40"/>
    <property type="match status" value="5"/>
</dbReference>
<comment type="subcellular location">
    <subcellularLocation>
        <location evidence="1">Nucleus</location>
    </subcellularLocation>
</comment>
<dbReference type="InterPro" id="IPR019775">
    <property type="entry name" value="WD40_repeat_CS"/>
</dbReference>
<comment type="caution">
    <text evidence="8">The sequence shown here is derived from an EMBL/GenBank/DDBJ whole genome shotgun (WGS) entry which is preliminary data.</text>
</comment>
<dbReference type="GO" id="GO:0005634">
    <property type="term" value="C:nucleus"/>
    <property type="evidence" value="ECO:0007669"/>
    <property type="project" value="UniProtKB-SubCell"/>
</dbReference>
<dbReference type="GO" id="GO:0006325">
    <property type="term" value="P:chromatin organization"/>
    <property type="evidence" value="ECO:0007669"/>
    <property type="project" value="UniProtKB-KW"/>
</dbReference>
<proteinExistence type="predicted"/>
<keyword evidence="4" id="KW-0156">Chromatin regulator</keyword>
<dbReference type="AlphaFoldDB" id="A0A8H7PTR5"/>
<dbReference type="PROSITE" id="PS50294">
    <property type="entry name" value="WD_REPEATS_REGION"/>
    <property type="match status" value="3"/>
</dbReference>
<feature type="repeat" description="WD" evidence="6">
    <location>
        <begin position="307"/>
        <end position="349"/>
    </location>
</feature>
<evidence type="ECO:0000256" key="2">
    <source>
        <dbReference type="ARBA" id="ARBA00022574"/>
    </source>
</evidence>
<feature type="repeat" description="WD" evidence="6">
    <location>
        <begin position="217"/>
        <end position="250"/>
    </location>
</feature>
<keyword evidence="5" id="KW-0539">Nucleus</keyword>
<dbReference type="InterPro" id="IPR036322">
    <property type="entry name" value="WD40_repeat_dom_sf"/>
</dbReference>
<organism evidence="8 9">
    <name type="scientific">Umbelopsis vinacea</name>
    <dbReference type="NCBI Taxonomy" id="44442"/>
    <lineage>
        <taxon>Eukaryota</taxon>
        <taxon>Fungi</taxon>
        <taxon>Fungi incertae sedis</taxon>
        <taxon>Mucoromycota</taxon>
        <taxon>Mucoromycotina</taxon>
        <taxon>Umbelopsidomycetes</taxon>
        <taxon>Umbelopsidales</taxon>
        <taxon>Umbelopsidaceae</taxon>
        <taxon>Umbelopsis</taxon>
    </lineage>
</organism>
<keyword evidence="9" id="KW-1185">Reference proteome</keyword>
<keyword evidence="2 6" id="KW-0853">WD repeat</keyword>
<reference evidence="8" key="1">
    <citation type="submission" date="2020-12" db="EMBL/GenBank/DDBJ databases">
        <title>Metabolic potential, ecology and presence of endohyphal bacteria is reflected in genomic diversity of Mucoromycotina.</title>
        <authorList>
            <person name="Muszewska A."/>
            <person name="Okrasinska A."/>
            <person name="Steczkiewicz K."/>
            <person name="Drgas O."/>
            <person name="Orlowska M."/>
            <person name="Perlinska-Lenart U."/>
            <person name="Aleksandrzak-Piekarczyk T."/>
            <person name="Szatraj K."/>
            <person name="Zielenkiewicz U."/>
            <person name="Pilsyk S."/>
            <person name="Malc E."/>
            <person name="Mieczkowski P."/>
            <person name="Kruszewska J.S."/>
            <person name="Biernat P."/>
            <person name="Pawlowska J."/>
        </authorList>
    </citation>
    <scope>NUCLEOTIDE SEQUENCE</scope>
    <source>
        <strain evidence="8">WA0000051536</strain>
    </source>
</reference>
<dbReference type="PROSITE" id="PS50082">
    <property type="entry name" value="WD_REPEATS_2"/>
    <property type="match status" value="5"/>
</dbReference>
<evidence type="ECO:0000256" key="1">
    <source>
        <dbReference type="ARBA" id="ARBA00004123"/>
    </source>
</evidence>
<protein>
    <recommendedName>
        <fullName evidence="7">Histone-binding protein RBBP4-like N-terminal domain-containing protein</fullName>
    </recommendedName>
</protein>
<feature type="domain" description="Histone-binding protein RBBP4-like N-terminal" evidence="7">
    <location>
        <begin position="21"/>
        <end position="92"/>
    </location>
</feature>
<dbReference type="InterPro" id="IPR001680">
    <property type="entry name" value="WD40_rpt"/>
</dbReference>
<keyword evidence="3" id="KW-0677">Repeat</keyword>
<evidence type="ECO:0000259" key="7">
    <source>
        <dbReference type="Pfam" id="PF12265"/>
    </source>
</evidence>
<feature type="repeat" description="WD" evidence="6">
    <location>
        <begin position="165"/>
        <end position="203"/>
    </location>
</feature>
<sequence length="417" mass="46766">MSHPTSMDIQGTVDVEKQINEEYKMWKKNSPFLYDLVVTHALEWPSLTCQWLPQLPFVGSDSDRSVQSLLVGTHTNDEEPNYLQVASVQLPTDTEAQSASGGGAHVRITQKIPHEGEVNRARYQPSNPNIIATKTRTGDVLVFDRKRHASFPKDRDEKCNPVLRLSGHDKEGYGLAWNPHQSMGQHVLSAGFDNLVCHWDIASTPEQGNTLQAYRTYNAHTASVEDVAWHMKHDSIFASVGDDMRLMIWDCRKEGSDKPSHNIQAHKAEVNCVAFHPSYEWILATGSGDKTVGLWDMRNLSRQLHSLETHEDEVLQLSWSPHHDAILGSASSDRRVNIWDLTKIGEEQTPEDAEDGPPELLFVHGGHTNKIADFSWNPLEPWVIASTAEDNIIQVWQLANNIHTGSDQVSIALGDLE</sequence>
<dbReference type="InterPro" id="IPR050459">
    <property type="entry name" value="WD_repeat_RBAP46/RBAP48/MSI1"/>
</dbReference>
<evidence type="ECO:0000256" key="5">
    <source>
        <dbReference type="ARBA" id="ARBA00023242"/>
    </source>
</evidence>
<dbReference type="EMBL" id="JAEPRA010000009">
    <property type="protein sequence ID" value="KAG2180419.1"/>
    <property type="molecule type" value="Genomic_DNA"/>
</dbReference>
<evidence type="ECO:0000256" key="3">
    <source>
        <dbReference type="ARBA" id="ARBA00022737"/>
    </source>
</evidence>
<dbReference type="InterPro" id="IPR020472">
    <property type="entry name" value="WD40_PAC1"/>
</dbReference>
<dbReference type="Proteomes" id="UP000612746">
    <property type="component" value="Unassembled WGS sequence"/>
</dbReference>
<dbReference type="PROSITE" id="PS00678">
    <property type="entry name" value="WD_REPEATS_1"/>
    <property type="match status" value="2"/>
</dbReference>
<feature type="repeat" description="WD" evidence="6">
    <location>
        <begin position="364"/>
        <end position="406"/>
    </location>
</feature>
<gene>
    <name evidence="8" type="ORF">INT44_003423</name>
</gene>
<accession>A0A8H7PTR5</accession>